<protein>
    <submittedName>
        <fullName evidence="5">Transporter substrate-binding domain-containing protein</fullName>
    </submittedName>
</protein>
<reference evidence="5 6" key="1">
    <citation type="submission" date="2022-11" db="EMBL/GenBank/DDBJ databases">
        <title>Spartinivicinus poritis sp. nov., isolated from scleractinian coral Porites lutea.</title>
        <authorList>
            <person name="Zhang G."/>
            <person name="Cai L."/>
            <person name="Wei Q."/>
        </authorList>
    </citation>
    <scope>NUCLEOTIDE SEQUENCE [LARGE SCALE GENOMIC DNA]</scope>
    <source>
        <strain evidence="5 6">A2-2</strain>
    </source>
</reference>
<evidence type="ECO:0000313" key="6">
    <source>
        <dbReference type="Proteomes" id="UP001528823"/>
    </source>
</evidence>
<dbReference type="RefSeq" id="WP_274690019.1">
    <property type="nucleotide sequence ID" value="NZ_JAPMOU010000023.1"/>
</dbReference>
<dbReference type="SUPFAM" id="SSF53850">
    <property type="entry name" value="Periplasmic binding protein-like II"/>
    <property type="match status" value="1"/>
</dbReference>
<dbReference type="PANTHER" id="PTHR35936:SF25">
    <property type="entry name" value="ABC TRANSPORTER SUBSTRATE-BINDING PROTEIN"/>
    <property type="match status" value="1"/>
</dbReference>
<gene>
    <name evidence="5" type="ORF">ORQ98_17155</name>
</gene>
<evidence type="ECO:0000313" key="5">
    <source>
        <dbReference type="EMBL" id="MDE1463685.1"/>
    </source>
</evidence>
<keyword evidence="2 3" id="KW-0732">Signal</keyword>
<feature type="domain" description="Solute-binding protein family 3/N-terminal" evidence="4">
    <location>
        <begin position="31"/>
        <end position="243"/>
    </location>
</feature>
<sequence>MFIILFIIAALSNALVIQASSTTIHLTYNIEPNPPFNMGDHLADNPGITIEMIQAVGYQLKINFQFEKMPWKRCLYSVQQNIMDGTIDASFKKERMKVGVYPMTDGEIDTSKRNSTQSYSIFTTQASAIKSVEDLLNKYIGVTRGYSIISDLENRGIKNIIETNGSLVSLRMLKRKRIHAIVDLEANIQSQLHTYPNEFQDIRMITPPVQSKNYYLLFSHKFYRENKALAHKIWDEIASIRESK</sequence>
<evidence type="ECO:0000256" key="1">
    <source>
        <dbReference type="ARBA" id="ARBA00010333"/>
    </source>
</evidence>
<evidence type="ECO:0000259" key="4">
    <source>
        <dbReference type="Pfam" id="PF00497"/>
    </source>
</evidence>
<proteinExistence type="inferred from homology"/>
<organism evidence="5 6">
    <name type="scientific">Spartinivicinus poritis</name>
    <dbReference type="NCBI Taxonomy" id="2994640"/>
    <lineage>
        <taxon>Bacteria</taxon>
        <taxon>Pseudomonadati</taxon>
        <taxon>Pseudomonadota</taxon>
        <taxon>Gammaproteobacteria</taxon>
        <taxon>Oceanospirillales</taxon>
        <taxon>Zooshikellaceae</taxon>
        <taxon>Spartinivicinus</taxon>
    </lineage>
</organism>
<dbReference type="InterPro" id="IPR001638">
    <property type="entry name" value="Solute-binding_3/MltF_N"/>
</dbReference>
<dbReference type="PANTHER" id="PTHR35936">
    <property type="entry name" value="MEMBRANE-BOUND LYTIC MUREIN TRANSGLYCOSYLASE F"/>
    <property type="match status" value="1"/>
</dbReference>
<evidence type="ECO:0000256" key="3">
    <source>
        <dbReference type="SAM" id="SignalP"/>
    </source>
</evidence>
<dbReference type="EMBL" id="JAPMOU010000023">
    <property type="protein sequence ID" value="MDE1463685.1"/>
    <property type="molecule type" value="Genomic_DNA"/>
</dbReference>
<feature type="signal peptide" evidence="3">
    <location>
        <begin position="1"/>
        <end position="19"/>
    </location>
</feature>
<dbReference type="Proteomes" id="UP001528823">
    <property type="component" value="Unassembled WGS sequence"/>
</dbReference>
<comment type="caution">
    <text evidence="5">The sequence shown here is derived from an EMBL/GenBank/DDBJ whole genome shotgun (WGS) entry which is preliminary data.</text>
</comment>
<dbReference type="Pfam" id="PF00497">
    <property type="entry name" value="SBP_bac_3"/>
    <property type="match status" value="1"/>
</dbReference>
<accession>A0ABT5UBC4</accession>
<comment type="similarity">
    <text evidence="1">Belongs to the bacterial solute-binding protein 3 family.</text>
</comment>
<dbReference type="Gene3D" id="3.40.190.10">
    <property type="entry name" value="Periplasmic binding protein-like II"/>
    <property type="match status" value="2"/>
</dbReference>
<name>A0ABT5UBC4_9GAMM</name>
<keyword evidence="6" id="KW-1185">Reference proteome</keyword>
<evidence type="ECO:0000256" key="2">
    <source>
        <dbReference type="ARBA" id="ARBA00022729"/>
    </source>
</evidence>
<feature type="chain" id="PRO_5047452278" evidence="3">
    <location>
        <begin position="20"/>
        <end position="244"/>
    </location>
</feature>